<evidence type="ECO:0000256" key="2">
    <source>
        <dbReference type="SAM" id="Phobius"/>
    </source>
</evidence>
<dbReference type="GO" id="GO:0030428">
    <property type="term" value="C:cell septum"/>
    <property type="evidence" value="ECO:0007669"/>
    <property type="project" value="TreeGrafter"/>
</dbReference>
<gene>
    <name evidence="4" type="ORF">E2I14_03450</name>
</gene>
<feature type="compositionally biased region" description="Low complexity" evidence="1">
    <location>
        <begin position="13"/>
        <end position="28"/>
    </location>
</feature>
<proteinExistence type="predicted"/>
<comment type="caution">
    <text evidence="4">The sequence shown here is derived from an EMBL/GenBank/DDBJ whole genome shotgun (WGS) entry which is preliminary data.</text>
</comment>
<dbReference type="GO" id="GO:0042834">
    <property type="term" value="F:peptidoglycan binding"/>
    <property type="evidence" value="ECO:0007669"/>
    <property type="project" value="InterPro"/>
</dbReference>
<dbReference type="EMBL" id="SMYL01000001">
    <property type="protein sequence ID" value="TDK68609.1"/>
    <property type="molecule type" value="Genomic_DNA"/>
</dbReference>
<evidence type="ECO:0000256" key="1">
    <source>
        <dbReference type="SAM" id="MobiDB-lite"/>
    </source>
</evidence>
<keyword evidence="5" id="KW-1185">Reference proteome</keyword>
<dbReference type="InterPro" id="IPR036680">
    <property type="entry name" value="SPOR-like_sf"/>
</dbReference>
<evidence type="ECO:0000259" key="3">
    <source>
        <dbReference type="PROSITE" id="PS51724"/>
    </source>
</evidence>
<dbReference type="PROSITE" id="PS51724">
    <property type="entry name" value="SPOR"/>
    <property type="match status" value="1"/>
</dbReference>
<name>A0A4R5W693_9BURK</name>
<feature type="region of interest" description="Disordered" evidence="1">
    <location>
        <begin position="160"/>
        <end position="227"/>
    </location>
</feature>
<evidence type="ECO:0000313" key="5">
    <source>
        <dbReference type="Proteomes" id="UP000294829"/>
    </source>
</evidence>
<feature type="transmembrane region" description="Helical" evidence="2">
    <location>
        <begin position="60"/>
        <end position="78"/>
    </location>
</feature>
<dbReference type="Pfam" id="PF05036">
    <property type="entry name" value="SPOR"/>
    <property type="match status" value="1"/>
</dbReference>
<organism evidence="4 5">
    <name type="scientific">Sapientia aquatica</name>
    <dbReference type="NCBI Taxonomy" id="1549640"/>
    <lineage>
        <taxon>Bacteria</taxon>
        <taxon>Pseudomonadati</taxon>
        <taxon>Pseudomonadota</taxon>
        <taxon>Betaproteobacteria</taxon>
        <taxon>Burkholderiales</taxon>
        <taxon>Oxalobacteraceae</taxon>
        <taxon>Sapientia</taxon>
    </lineage>
</organism>
<feature type="compositionally biased region" description="Polar residues" evidence="1">
    <location>
        <begin position="207"/>
        <end position="222"/>
    </location>
</feature>
<feature type="domain" description="SPOR" evidence="3">
    <location>
        <begin position="239"/>
        <end position="317"/>
    </location>
</feature>
<dbReference type="InterPro" id="IPR007730">
    <property type="entry name" value="SPOR-like_dom"/>
</dbReference>
<feature type="compositionally biased region" description="Basic and acidic residues" evidence="1">
    <location>
        <begin position="162"/>
        <end position="202"/>
    </location>
</feature>
<keyword evidence="2" id="KW-1133">Transmembrane helix</keyword>
<reference evidence="4 5" key="1">
    <citation type="submission" date="2019-03" db="EMBL/GenBank/DDBJ databases">
        <title>Sapientia aquatica gen. nov., sp. nov., isolated from a crater lake.</title>
        <authorList>
            <person name="Felfoldi T."/>
            <person name="Szabo A."/>
            <person name="Toth E."/>
            <person name="Schumann P."/>
            <person name="Keki Z."/>
            <person name="Marialigeti K."/>
            <person name="Mathe I."/>
        </authorList>
    </citation>
    <scope>NUCLEOTIDE SEQUENCE [LARGE SCALE GENOMIC DNA]</scope>
    <source>
        <strain evidence="4 5">SA-152</strain>
    </source>
</reference>
<keyword evidence="2" id="KW-0812">Transmembrane</keyword>
<dbReference type="GO" id="GO:0032153">
    <property type="term" value="C:cell division site"/>
    <property type="evidence" value="ECO:0007669"/>
    <property type="project" value="TreeGrafter"/>
</dbReference>
<dbReference type="Gene3D" id="3.30.70.1070">
    <property type="entry name" value="Sporulation related repeat"/>
    <property type="match status" value="1"/>
</dbReference>
<keyword evidence="2" id="KW-0472">Membrane</keyword>
<dbReference type="GO" id="GO:0032506">
    <property type="term" value="P:cytokinetic process"/>
    <property type="evidence" value="ECO:0007669"/>
    <property type="project" value="TreeGrafter"/>
</dbReference>
<dbReference type="RefSeq" id="WP_133325416.1">
    <property type="nucleotide sequence ID" value="NZ_SMYL01000001.1"/>
</dbReference>
<dbReference type="AlphaFoldDB" id="A0A4R5W693"/>
<protein>
    <recommendedName>
        <fullName evidence="3">SPOR domain-containing protein</fullName>
    </recommendedName>
</protein>
<dbReference type="InterPro" id="IPR052521">
    <property type="entry name" value="Cell_div_SPOR-domain"/>
</dbReference>
<dbReference type="OrthoDB" id="8563804at2"/>
<sequence length="317" mass="33659">MSLFSNFSKKQPEVTSVAEALASASEATPPKAKSRKSENRHTNAQNEQLVPEKKRARRRLIGAIAMVLAVVIGLPMVLDSEPKPINKNITIQIPSKESTVASLDSKEELVPEDILDPAAKRAVAPVATPALAATSPALPEKTAEPVKPNADAIKAEPVVKSAKPEVKPEPKAETKVDIKPDTKVDTKSEPRHVAEVAPKKEAAPVTATKTESKNTPHVSTSEESARALAILGGADPSSTTSKTRIVVQVGAFATQEKVNELQTKLTSAGIKSFTQKVATSSGDKIRVRVGPFNDKESADKMKAQLEKIGLNGSLIPL</sequence>
<dbReference type="Proteomes" id="UP000294829">
    <property type="component" value="Unassembled WGS sequence"/>
</dbReference>
<feature type="region of interest" description="Disordered" evidence="1">
    <location>
        <begin position="1"/>
        <end position="53"/>
    </location>
</feature>
<dbReference type="PANTHER" id="PTHR38687:SF1">
    <property type="entry name" value="CELL DIVISION PROTEIN DEDD"/>
    <property type="match status" value="1"/>
</dbReference>
<dbReference type="SUPFAM" id="SSF110997">
    <property type="entry name" value="Sporulation related repeat"/>
    <property type="match status" value="1"/>
</dbReference>
<accession>A0A4R5W693</accession>
<dbReference type="PANTHER" id="PTHR38687">
    <property type="entry name" value="CELL DIVISION PROTEIN DEDD-RELATED"/>
    <property type="match status" value="1"/>
</dbReference>
<evidence type="ECO:0000313" key="4">
    <source>
        <dbReference type="EMBL" id="TDK68609.1"/>
    </source>
</evidence>